<proteinExistence type="predicted"/>
<organism evidence="1 2">
    <name type="scientific">Vibrio phage Vp_R1</name>
    <dbReference type="NCBI Taxonomy" id="2059867"/>
    <lineage>
        <taxon>Viruses</taxon>
        <taxon>Duplodnaviria</taxon>
        <taxon>Heunggongvirae</taxon>
        <taxon>Uroviricota</taxon>
        <taxon>Caudoviricetes</taxon>
        <taxon>Grimontviridae</taxon>
        <taxon>Dalianvirus</taxon>
        <taxon>Dalianvirus R1</taxon>
    </lineage>
</organism>
<dbReference type="EMBL" id="MG603697">
    <property type="protein sequence ID" value="AUG88417.1"/>
    <property type="molecule type" value="Genomic_DNA"/>
</dbReference>
<sequence length="73" mass="8218">MKNHKTGALPNISKRNIPIRKKITGVSSLIYKGVEYSVLNVDYIADGEVVKQESIYRPKPDQGTYAFSYVTAR</sequence>
<keyword evidence="2" id="KW-1185">Reference proteome</keyword>
<name>A0A2H5BQ12_9CAUD</name>
<accession>A0A2H5BQ12</accession>
<dbReference type="Proteomes" id="UP000240283">
    <property type="component" value="Segment"/>
</dbReference>
<reference evidence="1 2" key="1">
    <citation type="submission" date="2017-12" db="EMBL/GenBank/DDBJ databases">
        <title>Genomic analysis of a novel phage Vp_R1 lytic to Vibrio parahaemolyticus.</title>
        <authorList>
            <person name="Ren H."/>
            <person name="Li Z."/>
        </authorList>
    </citation>
    <scope>NUCLEOTIDE SEQUENCE [LARGE SCALE GENOMIC DNA]</scope>
</reference>
<evidence type="ECO:0000313" key="1">
    <source>
        <dbReference type="EMBL" id="AUG88417.1"/>
    </source>
</evidence>
<evidence type="ECO:0000313" key="2">
    <source>
        <dbReference type="Proteomes" id="UP000240283"/>
    </source>
</evidence>
<gene>
    <name evidence="1" type="ORF">VPR_053</name>
</gene>
<protein>
    <submittedName>
        <fullName evidence="1">Uncharacterized protein</fullName>
    </submittedName>
</protein>